<comment type="subcellular location">
    <subcellularLocation>
        <location evidence="1">Nucleus</location>
    </subcellularLocation>
</comment>
<evidence type="ECO:0000256" key="7">
    <source>
        <dbReference type="ARBA" id="ARBA00023125"/>
    </source>
</evidence>
<keyword evidence="7" id="KW-0238">DNA-binding</keyword>
<keyword evidence="3" id="KW-0479">Metal-binding</keyword>
<dbReference type="InterPro" id="IPR037129">
    <property type="entry name" value="XPA_sf"/>
</dbReference>
<dbReference type="GO" id="GO:1901255">
    <property type="term" value="P:nucleotide-excision repair involved in interstrand cross-link repair"/>
    <property type="evidence" value="ECO:0007669"/>
    <property type="project" value="TreeGrafter"/>
</dbReference>
<dbReference type="GO" id="GO:0006284">
    <property type="term" value="P:base-excision repair"/>
    <property type="evidence" value="ECO:0007669"/>
    <property type="project" value="TreeGrafter"/>
</dbReference>
<accession>A0A1I7YTL7</accession>
<keyword evidence="4" id="KW-0227">DNA damage</keyword>
<dbReference type="GO" id="GO:0003684">
    <property type="term" value="F:damaged DNA binding"/>
    <property type="evidence" value="ECO:0007669"/>
    <property type="project" value="InterPro"/>
</dbReference>
<keyword evidence="6" id="KW-0862">Zinc</keyword>
<dbReference type="InterPro" id="IPR022652">
    <property type="entry name" value="Znf_XPA_CS"/>
</dbReference>
<evidence type="ECO:0000256" key="1">
    <source>
        <dbReference type="ARBA" id="ARBA00004123"/>
    </source>
</evidence>
<dbReference type="GO" id="GO:0000110">
    <property type="term" value="C:nucleotide-excision repair factor 1 complex"/>
    <property type="evidence" value="ECO:0007669"/>
    <property type="project" value="TreeGrafter"/>
</dbReference>
<dbReference type="InterPro" id="IPR009061">
    <property type="entry name" value="DNA-bd_dom_put_sf"/>
</dbReference>
<dbReference type="CDD" id="cd21076">
    <property type="entry name" value="DBD_XPA"/>
    <property type="match status" value="1"/>
</dbReference>
<evidence type="ECO:0000256" key="3">
    <source>
        <dbReference type="ARBA" id="ARBA00022723"/>
    </source>
</evidence>
<evidence type="ECO:0000256" key="9">
    <source>
        <dbReference type="ARBA" id="ARBA00023242"/>
    </source>
</evidence>
<dbReference type="Pfam" id="PF05181">
    <property type="entry name" value="XPA_C"/>
    <property type="match status" value="1"/>
</dbReference>
<name>A0A1I7YTL7_9BILA</name>
<dbReference type="PANTHER" id="PTHR10142">
    <property type="entry name" value="DNA REPAIR PROTEIN COMPLEMENTING XP-A CELLS"/>
    <property type="match status" value="1"/>
</dbReference>
<evidence type="ECO:0000313" key="12">
    <source>
        <dbReference type="Proteomes" id="UP000095287"/>
    </source>
</evidence>
<keyword evidence="12" id="KW-1185">Reference proteome</keyword>
<evidence type="ECO:0000256" key="2">
    <source>
        <dbReference type="ARBA" id="ARBA00005548"/>
    </source>
</evidence>
<evidence type="ECO:0000256" key="5">
    <source>
        <dbReference type="ARBA" id="ARBA00022771"/>
    </source>
</evidence>
<comment type="similarity">
    <text evidence="2">Belongs to the XPA family.</text>
</comment>
<dbReference type="Gene3D" id="3.90.530.10">
    <property type="entry name" value="XPA C-terminal domain"/>
    <property type="match status" value="1"/>
</dbReference>
<evidence type="ECO:0000256" key="10">
    <source>
        <dbReference type="SAM" id="MobiDB-lite"/>
    </source>
</evidence>
<feature type="region of interest" description="Disordered" evidence="10">
    <location>
        <begin position="1"/>
        <end position="60"/>
    </location>
</feature>
<reference evidence="13" key="1">
    <citation type="submission" date="2016-11" db="UniProtKB">
        <authorList>
            <consortium name="WormBaseParasite"/>
        </authorList>
    </citation>
    <scope>IDENTIFICATION</scope>
</reference>
<dbReference type="WBParaSite" id="L893_g19374.t2">
    <property type="protein sequence ID" value="L893_g19374.t2"/>
    <property type="gene ID" value="L893_g19374"/>
</dbReference>
<sequence length="254" mass="29748">KKKARCPASASLLRGNGTTATPRTTSPPSRSSTSRRDQESYYCAGGFDADDDADQETRDRISEAKQRKFDRSIPYQAAPDDCIECQKPLLMSFLWDSFGHPVCDACRDDQGAHRLVARTEAKRQLLLKDEDFDLRKPVLRYISRKNPHNPRYGDMKLYLRSQVEARMLQLYGSWEGFEEAKEKRTALRDIRMEKTFEKKIKKMRQEIRGNAKYKVQSRPTAHEHVFGEEKYDAEKDEYRKKCKECDYEMSYEKM</sequence>
<dbReference type="GO" id="GO:0000715">
    <property type="term" value="P:nucleotide-excision repair, DNA damage recognition"/>
    <property type="evidence" value="ECO:0007669"/>
    <property type="project" value="TreeGrafter"/>
</dbReference>
<dbReference type="GO" id="GO:0070914">
    <property type="term" value="P:UV-damage excision repair"/>
    <property type="evidence" value="ECO:0007669"/>
    <property type="project" value="TreeGrafter"/>
</dbReference>
<organism evidence="12 13">
    <name type="scientific">Steinernema glaseri</name>
    <dbReference type="NCBI Taxonomy" id="37863"/>
    <lineage>
        <taxon>Eukaryota</taxon>
        <taxon>Metazoa</taxon>
        <taxon>Ecdysozoa</taxon>
        <taxon>Nematoda</taxon>
        <taxon>Chromadorea</taxon>
        <taxon>Rhabditida</taxon>
        <taxon>Tylenchina</taxon>
        <taxon>Panagrolaimomorpha</taxon>
        <taxon>Strongyloidoidea</taxon>
        <taxon>Steinernematidae</taxon>
        <taxon>Steinernema</taxon>
    </lineage>
</organism>
<evidence type="ECO:0000256" key="4">
    <source>
        <dbReference type="ARBA" id="ARBA00022763"/>
    </source>
</evidence>
<dbReference type="PANTHER" id="PTHR10142:SF0">
    <property type="entry name" value="DNA REPAIR PROTEIN COMPLEMENTING XP-A CELLS"/>
    <property type="match status" value="1"/>
</dbReference>
<dbReference type="InterPro" id="IPR000465">
    <property type="entry name" value="XPA/RAD14"/>
</dbReference>
<dbReference type="SUPFAM" id="SSF46955">
    <property type="entry name" value="Putative DNA-binding domain"/>
    <property type="match status" value="1"/>
</dbReference>
<evidence type="ECO:0000259" key="11">
    <source>
        <dbReference type="Pfam" id="PF05181"/>
    </source>
</evidence>
<dbReference type="SUPFAM" id="SSF57716">
    <property type="entry name" value="Glucocorticoid receptor-like (DNA-binding domain)"/>
    <property type="match status" value="1"/>
</dbReference>
<feature type="domain" description="XPA C-terminal" evidence="11">
    <location>
        <begin position="113"/>
        <end position="163"/>
    </location>
</feature>
<proteinExistence type="inferred from homology"/>
<evidence type="ECO:0000256" key="8">
    <source>
        <dbReference type="ARBA" id="ARBA00023204"/>
    </source>
</evidence>
<dbReference type="InterPro" id="IPR022656">
    <property type="entry name" value="XPA_C"/>
</dbReference>
<feature type="compositionally biased region" description="Low complexity" evidence="10">
    <location>
        <begin position="18"/>
        <end position="32"/>
    </location>
</feature>
<keyword evidence="9" id="KW-0539">Nucleus</keyword>
<evidence type="ECO:0000256" key="6">
    <source>
        <dbReference type="ARBA" id="ARBA00022833"/>
    </source>
</evidence>
<dbReference type="NCBIfam" id="TIGR00598">
    <property type="entry name" value="rad14"/>
    <property type="match status" value="1"/>
</dbReference>
<dbReference type="Pfam" id="PF01286">
    <property type="entry name" value="XPA_N"/>
    <property type="match status" value="1"/>
</dbReference>
<keyword evidence="8" id="KW-0234">DNA repair</keyword>
<protein>
    <submittedName>
        <fullName evidence="13">XPA_C domain-containing protein</fullName>
    </submittedName>
</protein>
<dbReference type="AlphaFoldDB" id="A0A1I7YTL7"/>
<keyword evidence="5" id="KW-0863">Zinc-finger</keyword>
<evidence type="ECO:0000313" key="13">
    <source>
        <dbReference type="WBParaSite" id="L893_g19374.t2"/>
    </source>
</evidence>
<dbReference type="Proteomes" id="UP000095287">
    <property type="component" value="Unplaced"/>
</dbReference>
<dbReference type="GO" id="GO:0008270">
    <property type="term" value="F:zinc ion binding"/>
    <property type="evidence" value="ECO:0007669"/>
    <property type="project" value="UniProtKB-KW"/>
</dbReference>